<dbReference type="EMBL" id="CP000142">
    <property type="protein sequence ID" value="ABA89260.1"/>
    <property type="molecule type" value="Genomic_DNA"/>
</dbReference>
<proteinExistence type="predicted"/>
<dbReference type="PANTHER" id="PTHR34475">
    <property type="match status" value="1"/>
</dbReference>
<dbReference type="Pfam" id="PF13464">
    <property type="entry name" value="RodZ_C"/>
    <property type="match status" value="1"/>
</dbReference>
<dbReference type="Proteomes" id="UP000002534">
    <property type="component" value="Chromosome"/>
</dbReference>
<reference evidence="5" key="1">
    <citation type="submission" date="2005-10" db="EMBL/GenBank/DDBJ databases">
        <title>Complete sequence of Pelobacter carbinolicus DSM 2380.</title>
        <authorList>
            <person name="Copeland A."/>
            <person name="Lucas S."/>
            <person name="Lapidus A."/>
            <person name="Barry K."/>
            <person name="Detter J.C."/>
            <person name="Glavina T."/>
            <person name="Hammon N."/>
            <person name="Israni S."/>
            <person name="Pitluck S."/>
            <person name="Chertkov O."/>
            <person name="Schmutz J."/>
            <person name="Larimer F."/>
            <person name="Land M."/>
            <person name="Kyrpides N."/>
            <person name="Ivanova N."/>
            <person name="Richardson P."/>
        </authorList>
    </citation>
    <scope>NUCLEOTIDE SEQUENCE [LARGE SCALE GENOMIC DNA]</scope>
    <source>
        <strain evidence="5">DSM 2380 / NBRC 103641 / GraBd1</strain>
    </source>
</reference>
<evidence type="ECO:0000256" key="2">
    <source>
        <dbReference type="SAM" id="Phobius"/>
    </source>
</evidence>
<dbReference type="Gene3D" id="1.10.260.40">
    <property type="entry name" value="lambda repressor-like DNA-binding domains"/>
    <property type="match status" value="1"/>
</dbReference>
<dbReference type="InterPro" id="IPR050400">
    <property type="entry name" value="Bact_Cytoskel_RodZ"/>
</dbReference>
<feature type="region of interest" description="Disordered" evidence="1">
    <location>
        <begin position="1"/>
        <end position="20"/>
    </location>
</feature>
<name>Q3A2Z7_SYNC1</name>
<feature type="compositionally biased region" description="Polar residues" evidence="1">
    <location>
        <begin position="94"/>
        <end position="108"/>
    </location>
</feature>
<dbReference type="InterPro" id="IPR025194">
    <property type="entry name" value="RodZ-like_C"/>
</dbReference>
<dbReference type="KEGG" id="pca:Pcar_2019"/>
<dbReference type="SMART" id="SM00530">
    <property type="entry name" value="HTH_XRE"/>
    <property type="match status" value="1"/>
</dbReference>
<feature type="region of interest" description="Disordered" evidence="1">
    <location>
        <begin position="154"/>
        <end position="207"/>
    </location>
</feature>
<dbReference type="InterPro" id="IPR010982">
    <property type="entry name" value="Lambda_DNA-bd_dom_sf"/>
</dbReference>
<feature type="compositionally biased region" description="Low complexity" evidence="1">
    <location>
        <begin position="179"/>
        <end position="195"/>
    </location>
</feature>
<keyword evidence="2" id="KW-0472">Membrane</keyword>
<dbReference type="GO" id="GO:0003677">
    <property type="term" value="F:DNA binding"/>
    <property type="evidence" value="ECO:0007669"/>
    <property type="project" value="InterPro"/>
</dbReference>
<dbReference type="RefSeq" id="WP_011341770.1">
    <property type="nucleotide sequence ID" value="NC_007498.2"/>
</dbReference>
<evidence type="ECO:0000313" key="5">
    <source>
        <dbReference type="Proteomes" id="UP000002534"/>
    </source>
</evidence>
<feature type="transmembrane region" description="Helical" evidence="2">
    <location>
        <begin position="120"/>
        <end position="139"/>
    </location>
</feature>
<dbReference type="CDD" id="cd00093">
    <property type="entry name" value="HTH_XRE"/>
    <property type="match status" value="1"/>
</dbReference>
<reference evidence="4 5" key="2">
    <citation type="journal article" date="2012" name="BMC Genomics">
        <title>The genome of Pelobacter carbinolicus reveals surprising metabolic capabilities and physiological features.</title>
        <authorList>
            <person name="Aklujkar M."/>
            <person name="Haveman S.A."/>
            <person name="Didonato R.Jr."/>
            <person name="Chertkov O."/>
            <person name="Han C.S."/>
            <person name="Land M.L."/>
            <person name="Brown P."/>
            <person name="Lovley D.R."/>
        </authorList>
    </citation>
    <scope>NUCLEOTIDE SEQUENCE [LARGE SCALE GENOMIC DNA]</scope>
    <source>
        <strain evidence="5">DSM 2380 / NBRC 103641 / GraBd1</strain>
    </source>
</reference>
<dbReference type="AlphaFoldDB" id="Q3A2Z7"/>
<dbReference type="HOGENOM" id="CLU_047530_1_2_7"/>
<dbReference type="OrthoDB" id="9797543at2"/>
<gene>
    <name evidence="4" type="ordered locus">Pcar_2019</name>
</gene>
<protein>
    <submittedName>
        <fullName evidence="4">Helix-turn-helix domain protein</fullName>
    </submittedName>
</protein>
<keyword evidence="5" id="KW-1185">Reference proteome</keyword>
<dbReference type="InterPro" id="IPR001387">
    <property type="entry name" value="Cro/C1-type_HTH"/>
</dbReference>
<dbReference type="Pfam" id="PF13413">
    <property type="entry name" value="HTH_25"/>
    <property type="match status" value="1"/>
</dbReference>
<evidence type="ECO:0000259" key="3">
    <source>
        <dbReference type="SMART" id="SM00530"/>
    </source>
</evidence>
<feature type="domain" description="HTH cro/C1-type" evidence="3">
    <location>
        <begin position="21"/>
        <end position="82"/>
    </location>
</feature>
<feature type="region of interest" description="Disordered" evidence="1">
    <location>
        <begin position="94"/>
        <end position="114"/>
    </location>
</feature>
<evidence type="ECO:0000256" key="1">
    <source>
        <dbReference type="SAM" id="MobiDB-lite"/>
    </source>
</evidence>
<sequence>MHDTSTEDSPAEVPVASLGKQLQERREAMGLSLQAVAERTRIRSAYLRSFEDDDYEALPAAAYAVGFLRQYATLLGLDAEQALKEFRGAAQSVAQPLSQLPTPENSGTELEPAGKKRPGFPIWLLIALGAILVAGWLFYVENRETWIPVSKESATPALPASEPAAGISASQSSMKSDAAPEPQSSPPSASEASAPVQDADVPVETSEASEDALIFPLPAGGAVFRIASKGSGWVEIEADRRPLQNYDMQPGTRVEWTVHDFAEIRVSIPGGVQAWLDGREVSLPDTCVVILRQPPATVASTAMSAHRAGEH</sequence>
<evidence type="ECO:0000313" key="4">
    <source>
        <dbReference type="EMBL" id="ABA89260.1"/>
    </source>
</evidence>
<keyword evidence="2" id="KW-1133">Transmembrane helix</keyword>
<keyword evidence="2" id="KW-0812">Transmembrane</keyword>
<dbReference type="PANTHER" id="PTHR34475:SF1">
    <property type="entry name" value="CYTOSKELETON PROTEIN RODZ"/>
    <property type="match status" value="1"/>
</dbReference>
<dbReference type="STRING" id="338963.Pcar_2019"/>
<accession>Q3A2Z7</accession>
<dbReference type="SUPFAM" id="SSF47413">
    <property type="entry name" value="lambda repressor-like DNA-binding domains"/>
    <property type="match status" value="1"/>
</dbReference>
<organism evidence="4 5">
    <name type="scientific">Syntrophotalea carbinolica (strain DSM 2380 / NBRC 103641 / GraBd1)</name>
    <name type="common">Pelobacter carbinolicus</name>
    <dbReference type="NCBI Taxonomy" id="338963"/>
    <lineage>
        <taxon>Bacteria</taxon>
        <taxon>Pseudomonadati</taxon>
        <taxon>Thermodesulfobacteriota</taxon>
        <taxon>Desulfuromonadia</taxon>
        <taxon>Desulfuromonadales</taxon>
        <taxon>Syntrophotaleaceae</taxon>
        <taxon>Syntrophotalea</taxon>
    </lineage>
</organism>
<dbReference type="eggNOG" id="COG1426">
    <property type="taxonomic scope" value="Bacteria"/>
</dbReference>